<feature type="repeat" description="PPR" evidence="2">
    <location>
        <begin position="76"/>
        <end position="110"/>
    </location>
</feature>
<evidence type="ECO:0000256" key="1">
    <source>
        <dbReference type="ARBA" id="ARBA00022737"/>
    </source>
</evidence>
<dbReference type="InterPro" id="IPR002885">
    <property type="entry name" value="PPR_rpt"/>
</dbReference>
<accession>A0AA88UA28</accession>
<dbReference type="InterPro" id="IPR011990">
    <property type="entry name" value="TPR-like_helical_dom_sf"/>
</dbReference>
<dbReference type="GO" id="GO:0003723">
    <property type="term" value="F:RNA binding"/>
    <property type="evidence" value="ECO:0007669"/>
    <property type="project" value="InterPro"/>
</dbReference>
<dbReference type="NCBIfam" id="TIGR00756">
    <property type="entry name" value="PPR"/>
    <property type="match status" value="4"/>
</dbReference>
<dbReference type="Pfam" id="PF01535">
    <property type="entry name" value="PPR"/>
    <property type="match status" value="3"/>
</dbReference>
<dbReference type="FunFam" id="1.25.40.10:FF:000584">
    <property type="entry name" value="Pentatricopeptide repeat-containing protein"/>
    <property type="match status" value="1"/>
</dbReference>
<dbReference type="PANTHER" id="PTHR47926:SF374">
    <property type="entry name" value="PENTATRICOPEPTIDE REPEAT-CONTAINING PROTEIN"/>
    <property type="match status" value="1"/>
</dbReference>
<dbReference type="PANTHER" id="PTHR47926">
    <property type="entry name" value="PENTATRICOPEPTIDE REPEAT-CONTAINING PROTEIN"/>
    <property type="match status" value="1"/>
</dbReference>
<dbReference type="Pfam" id="PF20431">
    <property type="entry name" value="E_motif"/>
    <property type="match status" value="1"/>
</dbReference>
<evidence type="ECO:0008006" key="5">
    <source>
        <dbReference type="Google" id="ProtNLM"/>
    </source>
</evidence>
<dbReference type="AlphaFoldDB" id="A0AA88UA28"/>
<dbReference type="Pfam" id="PF13041">
    <property type="entry name" value="PPR_2"/>
    <property type="match status" value="2"/>
</dbReference>
<dbReference type="EMBL" id="JAVXUO010002120">
    <property type="protein sequence ID" value="KAK2976063.1"/>
    <property type="molecule type" value="Genomic_DNA"/>
</dbReference>
<evidence type="ECO:0000313" key="4">
    <source>
        <dbReference type="Proteomes" id="UP001187471"/>
    </source>
</evidence>
<keyword evidence="4" id="KW-1185">Reference proteome</keyword>
<name>A0AA88UA28_9ASTE</name>
<evidence type="ECO:0000256" key="2">
    <source>
        <dbReference type="PROSITE-ProRule" id="PRU00708"/>
    </source>
</evidence>
<sequence>MYNTGSCRVDQATLTTILSSCSGPDFVYLNRMIHGLALLYGYEGDITVGNALITSYLKCGCFSSGRQVFDEMTEKNVVTWTAMISGLAQNEFYEESLRLFVKMCDGLVEPNHLTYLSSLLACSGLQALREGCQVHGLLWKLGIESDLRIESALMDMYSKCGSMDDALRVFESAQVLDEVSMTVILAGFAQNGFEEEAVQVFVKMVRAGNEVDPNTVSAVLGVFGVGTSLALGRQIHCLIIKKRFDSNLFVSNGLINMYSKCGTLEQTVKVFDEMALRNSISYNSMIAAFARHGNSSRAFQLYEEMKVEGLEPTDVTFLSLLHACSHVGLVGKGIEFVELMEREFGLTPRMEHYACVVDMLGRAGLLNEAKTFIESLPSNPGILVWQALLGACSFCGDSEMGKYAADKLFLLAPDSPAPYILLANIYSGRGRWKERARTIRRMKDMGVTKETGISWVEVENKVHSFVVYDQMHSQGEVIYGVLLELFRHMRDEGYVPDKKFILSYSNQDESE</sequence>
<dbReference type="FunFam" id="1.25.40.10:FF:000196">
    <property type="entry name" value="Pentatricopeptide repeat-containing protein At4g14850"/>
    <property type="match status" value="1"/>
</dbReference>
<feature type="repeat" description="PPR" evidence="2">
    <location>
        <begin position="177"/>
        <end position="211"/>
    </location>
</feature>
<protein>
    <recommendedName>
        <fullName evidence="5">Pentatricopeptide repeat-containing protein</fullName>
    </recommendedName>
</protein>
<dbReference type="FunFam" id="1.25.40.10:FF:000031">
    <property type="entry name" value="Pentatricopeptide repeat-containing protein mitochondrial"/>
    <property type="match status" value="1"/>
</dbReference>
<reference evidence="3" key="1">
    <citation type="submission" date="2022-12" db="EMBL/GenBank/DDBJ databases">
        <title>Draft genome assemblies for two species of Escallonia (Escalloniales).</title>
        <authorList>
            <person name="Chanderbali A."/>
            <person name="Dervinis C."/>
            <person name="Anghel I."/>
            <person name="Soltis D."/>
            <person name="Soltis P."/>
            <person name="Zapata F."/>
        </authorList>
    </citation>
    <scope>NUCLEOTIDE SEQUENCE</scope>
    <source>
        <strain evidence="3">UCBG92.1500</strain>
        <tissue evidence="3">Leaf</tissue>
    </source>
</reference>
<comment type="caution">
    <text evidence="3">The sequence shown here is derived from an EMBL/GenBank/DDBJ whole genome shotgun (WGS) entry which is preliminary data.</text>
</comment>
<keyword evidence="1" id="KW-0677">Repeat</keyword>
<dbReference type="GO" id="GO:0009451">
    <property type="term" value="P:RNA modification"/>
    <property type="evidence" value="ECO:0007669"/>
    <property type="project" value="InterPro"/>
</dbReference>
<proteinExistence type="predicted"/>
<evidence type="ECO:0000313" key="3">
    <source>
        <dbReference type="EMBL" id="KAK2976063.1"/>
    </source>
</evidence>
<gene>
    <name evidence="3" type="ORF">RJ640_024791</name>
</gene>
<dbReference type="PROSITE" id="PS51375">
    <property type="entry name" value="PPR"/>
    <property type="match status" value="3"/>
</dbReference>
<organism evidence="3 4">
    <name type="scientific">Escallonia rubra</name>
    <dbReference type="NCBI Taxonomy" id="112253"/>
    <lineage>
        <taxon>Eukaryota</taxon>
        <taxon>Viridiplantae</taxon>
        <taxon>Streptophyta</taxon>
        <taxon>Embryophyta</taxon>
        <taxon>Tracheophyta</taxon>
        <taxon>Spermatophyta</taxon>
        <taxon>Magnoliopsida</taxon>
        <taxon>eudicotyledons</taxon>
        <taxon>Gunneridae</taxon>
        <taxon>Pentapetalae</taxon>
        <taxon>asterids</taxon>
        <taxon>campanulids</taxon>
        <taxon>Escalloniales</taxon>
        <taxon>Escalloniaceae</taxon>
        <taxon>Escallonia</taxon>
    </lineage>
</organism>
<dbReference type="InterPro" id="IPR046960">
    <property type="entry name" value="PPR_At4g14850-like_plant"/>
</dbReference>
<dbReference type="Gene3D" id="1.25.40.10">
    <property type="entry name" value="Tetratricopeptide repeat domain"/>
    <property type="match status" value="4"/>
</dbReference>
<feature type="repeat" description="PPR" evidence="2">
    <location>
        <begin position="278"/>
        <end position="312"/>
    </location>
</feature>
<dbReference type="Proteomes" id="UP001187471">
    <property type="component" value="Unassembled WGS sequence"/>
</dbReference>
<dbReference type="FunFam" id="1.25.40.10:FF:001369">
    <property type="entry name" value="Pentatricopeptide repeat-containing protein At3g05340"/>
    <property type="match status" value="1"/>
</dbReference>
<dbReference type="InterPro" id="IPR046848">
    <property type="entry name" value="E_motif"/>
</dbReference>